<feature type="signal peptide" evidence="2">
    <location>
        <begin position="1"/>
        <end position="22"/>
    </location>
</feature>
<dbReference type="PaxDb" id="7159-AAEL001481-PA"/>
<dbReference type="OMA" id="TNIRLHI"/>
<organism evidence="3 4">
    <name type="scientific">Aedes aegypti</name>
    <name type="common">Yellowfever mosquito</name>
    <name type="synonym">Culex aegypti</name>
    <dbReference type="NCBI Taxonomy" id="7159"/>
    <lineage>
        <taxon>Eukaryota</taxon>
        <taxon>Metazoa</taxon>
        <taxon>Ecdysozoa</taxon>
        <taxon>Arthropoda</taxon>
        <taxon>Hexapoda</taxon>
        <taxon>Insecta</taxon>
        <taxon>Pterygota</taxon>
        <taxon>Neoptera</taxon>
        <taxon>Endopterygota</taxon>
        <taxon>Diptera</taxon>
        <taxon>Nematocera</taxon>
        <taxon>Culicoidea</taxon>
        <taxon>Culicidae</taxon>
        <taxon>Culicinae</taxon>
        <taxon>Aedini</taxon>
        <taxon>Aedes</taxon>
        <taxon>Stegomyia</taxon>
    </lineage>
</organism>
<dbReference type="eggNOG" id="ENOG502T8F8">
    <property type="taxonomic scope" value="Eukaryota"/>
</dbReference>
<dbReference type="EMBL" id="CH477219">
    <property type="protein sequence ID" value="EAT47406.1"/>
    <property type="molecule type" value="Genomic_DNA"/>
</dbReference>
<accession>Q17L21</accession>
<evidence type="ECO:0000313" key="4">
    <source>
        <dbReference type="Proteomes" id="UP000682892"/>
    </source>
</evidence>
<name>Q17L21_AEDAE</name>
<dbReference type="HOGENOM" id="CLU_967258_0_0_1"/>
<proteinExistence type="predicted"/>
<gene>
    <name evidence="3" type="ORF">AaeL_AAEL001481</name>
</gene>
<dbReference type="Proteomes" id="UP000682892">
    <property type="component" value="Unassembled WGS sequence"/>
</dbReference>
<evidence type="ECO:0000313" key="3">
    <source>
        <dbReference type="EMBL" id="EAT47406.1"/>
    </source>
</evidence>
<dbReference type="AlphaFoldDB" id="Q17L21"/>
<reference evidence="3" key="2">
    <citation type="journal article" date="2007" name="Science">
        <title>Genome sequence of Aedes aegypti, a major arbovirus vector.</title>
        <authorList>
            <person name="Nene V."/>
            <person name="Wortman J.R."/>
            <person name="Lawson D."/>
            <person name="Haas B."/>
            <person name="Kodira C."/>
            <person name="Tu Z.J."/>
            <person name="Loftus B."/>
            <person name="Xi Z."/>
            <person name="Megy K."/>
            <person name="Grabherr M."/>
            <person name="Ren Q."/>
            <person name="Zdobnov E.M."/>
            <person name="Lobo N.F."/>
            <person name="Campbell K.S."/>
            <person name="Brown S.E."/>
            <person name="Bonaldo M.F."/>
            <person name="Zhu J."/>
            <person name="Sinkins S.P."/>
            <person name="Hogenkamp D.G."/>
            <person name="Amedeo P."/>
            <person name="Arensburger P."/>
            <person name="Atkinson P.W."/>
            <person name="Bidwell S."/>
            <person name="Biedler J."/>
            <person name="Birney E."/>
            <person name="Bruggner R.V."/>
            <person name="Costas J."/>
            <person name="Coy M.R."/>
            <person name="Crabtree J."/>
            <person name="Crawford M."/>
            <person name="Debruyn B."/>
            <person name="Decaprio D."/>
            <person name="Eiglmeier K."/>
            <person name="Eisenstadt E."/>
            <person name="El-Dorry H."/>
            <person name="Gelbart W.M."/>
            <person name="Gomes S.L."/>
            <person name="Hammond M."/>
            <person name="Hannick L.I."/>
            <person name="Hogan J.R."/>
            <person name="Holmes M.H."/>
            <person name="Jaffe D."/>
            <person name="Johnston J.S."/>
            <person name="Kennedy R.C."/>
            <person name="Koo H."/>
            <person name="Kravitz S."/>
            <person name="Kriventseva E.V."/>
            <person name="Kulp D."/>
            <person name="Labutti K."/>
            <person name="Lee E."/>
            <person name="Li S."/>
            <person name="Lovin D.D."/>
            <person name="Mao C."/>
            <person name="Mauceli E."/>
            <person name="Menck C.F."/>
            <person name="Miller J.R."/>
            <person name="Montgomery P."/>
            <person name="Mori A."/>
            <person name="Nascimento A.L."/>
            <person name="Naveira H.F."/>
            <person name="Nusbaum C."/>
            <person name="O'leary S."/>
            <person name="Orvis J."/>
            <person name="Pertea M."/>
            <person name="Quesneville H."/>
            <person name="Reidenbach K.R."/>
            <person name="Rogers Y.H."/>
            <person name="Roth C.W."/>
            <person name="Schneider J.R."/>
            <person name="Schatz M."/>
            <person name="Shumway M."/>
            <person name="Stanke M."/>
            <person name="Stinson E.O."/>
            <person name="Tubio J.M."/>
            <person name="Vanzee J.P."/>
            <person name="Verjovski-Almeida S."/>
            <person name="Werner D."/>
            <person name="White O."/>
            <person name="Wyder S."/>
            <person name="Zeng Q."/>
            <person name="Zhao Q."/>
            <person name="Zhao Y."/>
            <person name="Hill C.A."/>
            <person name="Raikhel A.S."/>
            <person name="Soares M.B."/>
            <person name="Knudson D.L."/>
            <person name="Lee N.H."/>
            <person name="Galagan J."/>
            <person name="Salzberg S.L."/>
            <person name="Paulsen I.T."/>
            <person name="Dimopoulos G."/>
            <person name="Collins F.H."/>
            <person name="Birren B."/>
            <person name="Fraser-Liggett C.M."/>
            <person name="Severson D.W."/>
        </authorList>
    </citation>
    <scope>NUCLEOTIDE SEQUENCE [LARGE SCALE GENOMIC DNA]</scope>
    <source>
        <strain evidence="3">Liverpool</strain>
    </source>
</reference>
<protein>
    <submittedName>
        <fullName evidence="3">AAEL001481-PA</fullName>
    </submittedName>
</protein>
<dbReference type="PhylomeDB" id="Q17L21"/>
<feature type="chain" id="PRO_5014308172" evidence="2">
    <location>
        <begin position="23"/>
        <end position="309"/>
    </location>
</feature>
<evidence type="ECO:0000256" key="1">
    <source>
        <dbReference type="SAM" id="MobiDB-lite"/>
    </source>
</evidence>
<evidence type="ECO:0000256" key="2">
    <source>
        <dbReference type="SAM" id="SignalP"/>
    </source>
</evidence>
<sequence length="309" mass="35292">MKCLTAILLGFTLISLIGLVVAAVESADRPSVDSHGKRNRKVIYVEDTDDDYEDEEADVVYDERQTNGETNIRLHIKNLQIQVPESSLNTFHKSDMATMIQHSIFKLFGIPFEEPAQSSLPTQQDLAEEQQEQQQQTTSNSMLQVNGNNLPAKFFLEISDFLMNNRDNDAVDDKRVETNHKQNAEIYATEEIKIERLENVNNVKNETITISKKRYSQSPQADDQNLTTFEMTHNKFSNNVTLNNTEKEDRFQQTRPIRLGTTVAVMQVETDSGGRPKTLREKVIWRTDDKNVEDDDENGSLLIRPLNGN</sequence>
<keyword evidence="2" id="KW-0732">Signal</keyword>
<feature type="region of interest" description="Disordered" evidence="1">
    <location>
        <begin position="117"/>
        <end position="144"/>
    </location>
</feature>
<reference evidence="3" key="3">
    <citation type="submission" date="2012-09" db="EMBL/GenBank/DDBJ databases">
        <authorList>
            <consortium name="VectorBase"/>
        </authorList>
    </citation>
    <scope>NUCLEOTIDE SEQUENCE</scope>
    <source>
        <strain evidence="3">Liverpool</strain>
    </source>
</reference>
<reference evidence="3" key="1">
    <citation type="submission" date="2005-10" db="EMBL/GenBank/DDBJ databases">
        <authorList>
            <person name="Loftus B.J."/>
            <person name="Nene V.M."/>
            <person name="Hannick L.I."/>
            <person name="Bidwell S."/>
            <person name="Haas B."/>
            <person name="Amedeo P."/>
            <person name="Orvis J."/>
            <person name="Wortman J.R."/>
            <person name="White O.R."/>
            <person name="Salzberg S."/>
            <person name="Shumway M."/>
            <person name="Koo H."/>
            <person name="Zhao Y."/>
            <person name="Holmes M."/>
            <person name="Miller J."/>
            <person name="Schatz M."/>
            <person name="Pop M."/>
            <person name="Pai G."/>
            <person name="Utterback T."/>
            <person name="Rogers Y.-H."/>
            <person name="Kravitz S."/>
            <person name="Fraser C.M."/>
        </authorList>
    </citation>
    <scope>NUCLEOTIDE SEQUENCE</scope>
    <source>
        <strain evidence="3">Liverpool</strain>
    </source>
</reference>